<keyword evidence="1" id="KW-0472">Membrane</keyword>
<feature type="transmembrane region" description="Helical" evidence="1">
    <location>
        <begin position="113"/>
        <end position="133"/>
    </location>
</feature>
<keyword evidence="1" id="KW-1133">Transmembrane helix</keyword>
<dbReference type="HOGENOM" id="CLU_083808_0_0_11"/>
<gene>
    <name evidence="2" type="ORF">ACTODO_02004</name>
</gene>
<reference evidence="2" key="2">
    <citation type="submission" date="2015-05" db="EMBL/GenBank/DDBJ databases">
        <title>Draft genome sequence of Actinomyces odontolyticus (ATCC 17982).</title>
        <authorList>
            <person name="Sudarsanam P."/>
            <person name="Ley R."/>
            <person name="Guruge J."/>
            <person name="Turnbaugh P.J."/>
            <person name="Mahowald M."/>
            <person name="Liep D."/>
            <person name="Gordon J."/>
        </authorList>
    </citation>
    <scope>NUCLEOTIDE SEQUENCE</scope>
    <source>
        <strain evidence="2">ATCC 17982</strain>
    </source>
</reference>
<protein>
    <submittedName>
        <fullName evidence="2">Uncharacterized protein</fullName>
    </submittedName>
</protein>
<evidence type="ECO:0000256" key="1">
    <source>
        <dbReference type="SAM" id="Phobius"/>
    </source>
</evidence>
<feature type="transmembrane region" description="Helical" evidence="1">
    <location>
        <begin position="80"/>
        <end position="101"/>
    </location>
</feature>
<proteinExistence type="predicted"/>
<dbReference type="AlphaFoldDB" id="A7BEA2"/>
<dbReference type="Proteomes" id="UP000003553">
    <property type="component" value="Unassembled WGS sequence"/>
</dbReference>
<evidence type="ECO:0000313" key="2">
    <source>
        <dbReference type="EMBL" id="EDN81526.1"/>
    </source>
</evidence>
<name>A7BEA2_9ACTO</name>
<keyword evidence="3" id="KW-1185">Reference proteome</keyword>
<keyword evidence="1" id="KW-0812">Transmembrane</keyword>
<organism evidence="2 3">
    <name type="scientific">Schaalia dentiphila ATCC 17982</name>
    <dbReference type="NCBI Taxonomy" id="411466"/>
    <lineage>
        <taxon>Bacteria</taxon>
        <taxon>Bacillati</taxon>
        <taxon>Actinomycetota</taxon>
        <taxon>Actinomycetes</taxon>
        <taxon>Actinomycetales</taxon>
        <taxon>Actinomycetaceae</taxon>
        <taxon>Schaalia</taxon>
        <taxon>Schaalia dentiphila</taxon>
    </lineage>
</organism>
<dbReference type="EMBL" id="AAYI02000004">
    <property type="protein sequence ID" value="EDN81526.1"/>
    <property type="molecule type" value="Genomic_DNA"/>
</dbReference>
<sequence length="278" mass="30448">MRPNAPTSSAADYVRKTMSNQYPLPPSSDGPTQYGAPYYGPTQYGALPGGYGTDPASLSYQRVSPTTVANHQQRRQSLKFVIISLATILLGCAVYFLRGLFEYGTPLLMLRLAESAAGLVLALSCFPFASILRRQAQPAYPSSSAPQRPRDISGPLYFGMVGLLIAGVSLYFGLPAAMDLADGPQLKTVTSCMYFQYDAPRSMFSHSSVYRDNFSINFEGGLTHTTTFISESIDDIETRGDLATELYNACEHRERTQTMTVSYYPRTWILTGVQVSGS</sequence>
<evidence type="ECO:0000313" key="3">
    <source>
        <dbReference type="Proteomes" id="UP000003553"/>
    </source>
</evidence>
<reference evidence="2" key="1">
    <citation type="submission" date="2007-04" db="EMBL/GenBank/DDBJ databases">
        <authorList>
            <person name="Fulton L."/>
            <person name="Clifton S."/>
            <person name="Fulton B."/>
            <person name="Xu J."/>
            <person name="Minx P."/>
            <person name="Pepin K.H."/>
            <person name="Johnson M."/>
            <person name="Thiruvilangam P."/>
            <person name="Bhonagiri V."/>
            <person name="Nash W.E."/>
            <person name="Mardis E.R."/>
            <person name="Wilson R.K."/>
        </authorList>
    </citation>
    <scope>NUCLEOTIDE SEQUENCE [LARGE SCALE GENOMIC DNA]</scope>
    <source>
        <strain evidence="2">ATCC 17982</strain>
    </source>
</reference>
<dbReference type="eggNOG" id="ENOG50302QA">
    <property type="taxonomic scope" value="Bacteria"/>
</dbReference>
<comment type="caution">
    <text evidence="2">The sequence shown here is derived from an EMBL/GenBank/DDBJ whole genome shotgun (WGS) entry which is preliminary data.</text>
</comment>
<accession>A7BEA2</accession>
<feature type="transmembrane region" description="Helical" evidence="1">
    <location>
        <begin position="154"/>
        <end position="174"/>
    </location>
</feature>